<feature type="binding site" evidence="9">
    <location>
        <begin position="200"/>
        <end position="204"/>
    </location>
    <ligand>
        <name>GTP</name>
        <dbReference type="ChEBI" id="CHEBI:37565"/>
    </ligand>
</feature>
<dbReference type="GO" id="GO:0005525">
    <property type="term" value="F:GTP binding"/>
    <property type="evidence" value="ECO:0007669"/>
    <property type="project" value="UniProtKB-KW"/>
</dbReference>
<evidence type="ECO:0000256" key="1">
    <source>
        <dbReference type="ARBA" id="ARBA00007976"/>
    </source>
</evidence>
<dbReference type="GO" id="GO:0005737">
    <property type="term" value="C:cytoplasm"/>
    <property type="evidence" value="ECO:0007669"/>
    <property type="project" value="TreeGrafter"/>
</dbReference>
<dbReference type="CDD" id="cd00066">
    <property type="entry name" value="G-alpha"/>
    <property type="match status" value="1"/>
</dbReference>
<reference evidence="11" key="1">
    <citation type="journal article" date="2020" name="Fungal Divers.">
        <title>Resolving the Mortierellaceae phylogeny through synthesis of multi-gene phylogenetics and phylogenomics.</title>
        <authorList>
            <person name="Vandepol N."/>
            <person name="Liber J."/>
            <person name="Desiro A."/>
            <person name="Na H."/>
            <person name="Kennedy M."/>
            <person name="Barry K."/>
            <person name="Grigoriev I.V."/>
            <person name="Miller A.N."/>
            <person name="O'Donnell K."/>
            <person name="Stajich J.E."/>
            <person name="Bonito G."/>
        </authorList>
    </citation>
    <scope>NUCLEOTIDE SEQUENCE</scope>
    <source>
        <strain evidence="11">MES-2147</strain>
    </source>
</reference>
<keyword evidence="7" id="KW-0449">Lipoprotein</keyword>
<evidence type="ECO:0000256" key="5">
    <source>
        <dbReference type="ARBA" id="ARBA00022842"/>
    </source>
</evidence>
<feature type="binding site" evidence="9">
    <location>
        <begin position="275"/>
        <end position="278"/>
    </location>
    <ligand>
        <name>GTP</name>
        <dbReference type="ChEBI" id="CHEBI:37565"/>
    </ligand>
</feature>
<keyword evidence="5 10" id="KW-0460">Magnesium</keyword>
<dbReference type="FunFam" id="1.10.400.10:FF:000007">
    <property type="entry name" value="Guanine nucleotide-binding protein subunit alpha"/>
    <property type="match status" value="1"/>
</dbReference>
<evidence type="ECO:0000256" key="8">
    <source>
        <dbReference type="ARBA" id="ARBA00023224"/>
    </source>
</evidence>
<dbReference type="Pfam" id="PF00503">
    <property type="entry name" value="G-alpha"/>
    <property type="match status" value="1"/>
</dbReference>
<dbReference type="InterPro" id="IPR001019">
    <property type="entry name" value="Gprotein_alpha_su"/>
</dbReference>
<evidence type="ECO:0000313" key="11">
    <source>
        <dbReference type="EMBL" id="KAF9982043.1"/>
    </source>
</evidence>
<dbReference type="FunFam" id="3.40.50.300:FF:000051">
    <property type="entry name" value="Guanine nucleotide-binding protein subunit alpha"/>
    <property type="match status" value="1"/>
</dbReference>
<keyword evidence="8" id="KW-0807">Transducer</keyword>
<organism evidence="11 12">
    <name type="scientific">Modicella reniformis</name>
    <dbReference type="NCBI Taxonomy" id="1440133"/>
    <lineage>
        <taxon>Eukaryota</taxon>
        <taxon>Fungi</taxon>
        <taxon>Fungi incertae sedis</taxon>
        <taxon>Mucoromycota</taxon>
        <taxon>Mortierellomycotina</taxon>
        <taxon>Mortierellomycetes</taxon>
        <taxon>Mortierellales</taxon>
        <taxon>Mortierellaceae</taxon>
        <taxon>Modicella</taxon>
    </lineage>
</organism>
<evidence type="ECO:0000256" key="2">
    <source>
        <dbReference type="ARBA" id="ARBA00022707"/>
    </source>
</evidence>
<feature type="binding site" evidence="9">
    <location>
        <begin position="150"/>
        <end position="151"/>
    </location>
    <ligand>
        <name>GTP</name>
        <dbReference type="ChEBI" id="CHEBI:37565"/>
    </ligand>
</feature>
<dbReference type="PANTHER" id="PTHR10218:SF302">
    <property type="entry name" value="GUANINE NUCLEOTIDE-BINDING PROTEIN ALPHA-5 SUBUNIT"/>
    <property type="match status" value="1"/>
</dbReference>
<dbReference type="Gene3D" id="3.40.50.300">
    <property type="entry name" value="P-loop containing nucleotide triphosphate hydrolases"/>
    <property type="match status" value="1"/>
</dbReference>
<evidence type="ECO:0000256" key="7">
    <source>
        <dbReference type="ARBA" id="ARBA00023139"/>
    </source>
</evidence>
<gene>
    <name evidence="11" type="primary">GPA1_2</name>
    <name evidence="11" type="ORF">BGZ65_003305</name>
</gene>
<keyword evidence="2" id="KW-0519">Myristate</keyword>
<evidence type="ECO:0000256" key="3">
    <source>
        <dbReference type="ARBA" id="ARBA00022723"/>
    </source>
</evidence>
<accession>A0A9P6SM51</accession>
<dbReference type="AlphaFoldDB" id="A0A9P6SM51"/>
<comment type="caution">
    <text evidence="11">The sequence shown here is derived from an EMBL/GenBank/DDBJ whole genome shotgun (WGS) entry which is preliminary data.</text>
</comment>
<evidence type="ECO:0000256" key="6">
    <source>
        <dbReference type="ARBA" id="ARBA00023134"/>
    </source>
</evidence>
<dbReference type="PANTHER" id="PTHR10218">
    <property type="entry name" value="GTP-BINDING PROTEIN ALPHA SUBUNIT"/>
    <property type="match status" value="1"/>
</dbReference>
<dbReference type="SUPFAM" id="SSF47895">
    <property type="entry name" value="Transducin (alpha subunit), insertion domain"/>
    <property type="match status" value="1"/>
</dbReference>
<keyword evidence="4 9" id="KW-0547">Nucleotide-binding</keyword>
<protein>
    <submittedName>
        <fullName evidence="11">Guanine nucleotide-binding protein subunit alpha</fullName>
    </submittedName>
</protein>
<dbReference type="PRINTS" id="PR01241">
    <property type="entry name" value="GPROTEINAFNG"/>
</dbReference>
<dbReference type="SMART" id="SM00275">
    <property type="entry name" value="G_alpha"/>
    <property type="match status" value="1"/>
</dbReference>
<keyword evidence="7" id="KW-0564">Palmitate</keyword>
<dbReference type="GO" id="GO:0005834">
    <property type="term" value="C:heterotrimeric G-protein complex"/>
    <property type="evidence" value="ECO:0007669"/>
    <property type="project" value="InterPro"/>
</dbReference>
<dbReference type="FunFam" id="3.40.50.300:FF:000692">
    <property type="entry name" value="Guanine nucleotide-binding protein subunit alpha"/>
    <property type="match status" value="1"/>
</dbReference>
<dbReference type="InterPro" id="IPR027417">
    <property type="entry name" value="P-loop_NTPase"/>
</dbReference>
<dbReference type="Gene3D" id="1.10.400.10">
    <property type="entry name" value="GI Alpha 1, domain 2-like"/>
    <property type="match status" value="1"/>
</dbReference>
<dbReference type="OrthoDB" id="5817230at2759"/>
<sequence length="347" mass="40622">MGCCISQEDKEGRNRNEAIENQLRRDRMQMRNEVKMLLLGAGESGKSTILKQMKLIHDGGYSKEEREAYKEIIFSNTVQSMRVILEAMDKMELTLHHEANRNYAIIIMSQPPQVEGEYMPHDVAVAVQNLWVDPNVQQAFQRSREYQLNDSAKYYFDSIERISKQNYIPTDQDVLRSRVKTTGITETRFVIGDLTYMMFDVGGQRSERKKWIHCFENVTAIVFLVAISEYDQLLFEDETVNNDETVNRMQEALTLFDSICNSRWFVKTSIILFLNKIDRFKEKLPISPMRKYFPDYEGGDDYDQASQYILNRFVSLNLSDTKQIYTHFTCATDTSQIKFVMAAREWL</sequence>
<feature type="binding site" evidence="9">
    <location>
        <begin position="175"/>
        <end position="181"/>
    </location>
    <ligand>
        <name>GTP</name>
        <dbReference type="ChEBI" id="CHEBI:37565"/>
    </ligand>
</feature>
<evidence type="ECO:0000256" key="4">
    <source>
        <dbReference type="ARBA" id="ARBA00022741"/>
    </source>
</evidence>
<dbReference type="GO" id="GO:0046872">
    <property type="term" value="F:metal ion binding"/>
    <property type="evidence" value="ECO:0007669"/>
    <property type="project" value="UniProtKB-KW"/>
</dbReference>
<dbReference type="PROSITE" id="PS51882">
    <property type="entry name" value="G_ALPHA"/>
    <property type="match status" value="1"/>
</dbReference>
<dbReference type="InterPro" id="IPR011025">
    <property type="entry name" value="GproteinA_insert"/>
</dbReference>
<feature type="binding site" evidence="9">
    <location>
        <begin position="43"/>
        <end position="48"/>
    </location>
    <ligand>
        <name>GTP</name>
        <dbReference type="ChEBI" id="CHEBI:37565"/>
    </ligand>
</feature>
<dbReference type="SUPFAM" id="SSF52540">
    <property type="entry name" value="P-loop containing nucleoside triphosphate hydrolases"/>
    <property type="match status" value="1"/>
</dbReference>
<dbReference type="InterPro" id="IPR002975">
    <property type="entry name" value="Fungi_Gprotein_alpha"/>
</dbReference>
<dbReference type="GO" id="GO:0007186">
    <property type="term" value="P:G protein-coupled receptor signaling pathway"/>
    <property type="evidence" value="ECO:0007669"/>
    <property type="project" value="InterPro"/>
</dbReference>
<dbReference type="Proteomes" id="UP000749646">
    <property type="component" value="Unassembled WGS sequence"/>
</dbReference>
<dbReference type="GO" id="GO:0003924">
    <property type="term" value="F:GTPase activity"/>
    <property type="evidence" value="ECO:0007669"/>
    <property type="project" value="InterPro"/>
</dbReference>
<keyword evidence="6 9" id="KW-0342">GTP-binding</keyword>
<dbReference type="GO" id="GO:0031683">
    <property type="term" value="F:G-protein beta/gamma-subunit complex binding"/>
    <property type="evidence" value="ECO:0007669"/>
    <property type="project" value="InterPro"/>
</dbReference>
<dbReference type="EMBL" id="JAAAHW010003629">
    <property type="protein sequence ID" value="KAF9982043.1"/>
    <property type="molecule type" value="Genomic_DNA"/>
</dbReference>
<feature type="binding site" evidence="10">
    <location>
        <position position="47"/>
    </location>
    <ligand>
        <name>Mg(2+)</name>
        <dbReference type="ChEBI" id="CHEBI:18420"/>
    </ligand>
</feature>
<feature type="binding site" evidence="9">
    <location>
        <position position="331"/>
    </location>
    <ligand>
        <name>GTP</name>
        <dbReference type="ChEBI" id="CHEBI:37565"/>
    </ligand>
</feature>
<dbReference type="PRINTS" id="PR00318">
    <property type="entry name" value="GPROTEINA"/>
</dbReference>
<dbReference type="GO" id="GO:0032502">
    <property type="term" value="P:developmental process"/>
    <property type="evidence" value="ECO:0007669"/>
    <property type="project" value="UniProtKB-ARBA"/>
</dbReference>
<keyword evidence="12" id="KW-1185">Reference proteome</keyword>
<evidence type="ECO:0000256" key="10">
    <source>
        <dbReference type="PIRSR" id="PIRSR601019-2"/>
    </source>
</evidence>
<name>A0A9P6SM51_9FUNG</name>
<evidence type="ECO:0000313" key="12">
    <source>
        <dbReference type="Proteomes" id="UP000749646"/>
    </source>
</evidence>
<dbReference type="GO" id="GO:0001664">
    <property type="term" value="F:G protein-coupled receptor binding"/>
    <property type="evidence" value="ECO:0007669"/>
    <property type="project" value="InterPro"/>
</dbReference>
<feature type="binding site" evidence="10">
    <location>
        <position position="181"/>
    </location>
    <ligand>
        <name>Mg(2+)</name>
        <dbReference type="ChEBI" id="CHEBI:18420"/>
    </ligand>
</feature>
<keyword evidence="3 10" id="KW-0479">Metal-binding</keyword>
<comment type="similarity">
    <text evidence="1">Belongs to the G-alpha family. G(q) subfamily.</text>
</comment>
<dbReference type="GO" id="GO:0000750">
    <property type="term" value="P:pheromone-dependent signal transduction involved in conjugation with cellular fusion"/>
    <property type="evidence" value="ECO:0007669"/>
    <property type="project" value="TreeGrafter"/>
</dbReference>
<evidence type="ECO:0000256" key="9">
    <source>
        <dbReference type="PIRSR" id="PIRSR601019-1"/>
    </source>
</evidence>
<proteinExistence type="inferred from homology"/>